<organism evidence="2 3">
    <name type="scientific">Planobispora siamensis</name>
    <dbReference type="NCBI Taxonomy" id="936338"/>
    <lineage>
        <taxon>Bacteria</taxon>
        <taxon>Bacillati</taxon>
        <taxon>Actinomycetota</taxon>
        <taxon>Actinomycetes</taxon>
        <taxon>Streptosporangiales</taxon>
        <taxon>Streptosporangiaceae</taxon>
        <taxon>Planobispora</taxon>
    </lineage>
</organism>
<feature type="region of interest" description="Disordered" evidence="1">
    <location>
        <begin position="34"/>
        <end position="62"/>
    </location>
</feature>
<feature type="compositionally biased region" description="Gly residues" evidence="1">
    <location>
        <begin position="39"/>
        <end position="51"/>
    </location>
</feature>
<dbReference type="EMBL" id="BOOJ01000053">
    <property type="protein sequence ID" value="GIH95537.1"/>
    <property type="molecule type" value="Genomic_DNA"/>
</dbReference>
<name>A0A8J3WPD2_9ACTN</name>
<comment type="caution">
    <text evidence="2">The sequence shown here is derived from an EMBL/GenBank/DDBJ whole genome shotgun (WGS) entry which is preliminary data.</text>
</comment>
<dbReference type="Proteomes" id="UP000619788">
    <property type="component" value="Unassembled WGS sequence"/>
</dbReference>
<evidence type="ECO:0000313" key="3">
    <source>
        <dbReference type="Proteomes" id="UP000619788"/>
    </source>
</evidence>
<accession>A0A8J3WPD2</accession>
<sequence>MNTEERRHSSFDSFDIAVPFFYVCPLGRLRRAVPEANGGPSGCGTGAGGRTGQRSMRVTSRE</sequence>
<feature type="compositionally biased region" description="Polar residues" evidence="1">
    <location>
        <begin position="53"/>
        <end position="62"/>
    </location>
</feature>
<reference evidence="2 3" key="1">
    <citation type="submission" date="2021-01" db="EMBL/GenBank/DDBJ databases">
        <title>Whole genome shotgun sequence of Planobispora siamensis NBRC 107568.</title>
        <authorList>
            <person name="Komaki H."/>
            <person name="Tamura T."/>
        </authorList>
    </citation>
    <scope>NUCLEOTIDE SEQUENCE [LARGE SCALE GENOMIC DNA]</scope>
    <source>
        <strain evidence="2 3">NBRC 107568</strain>
    </source>
</reference>
<protein>
    <submittedName>
        <fullName evidence="2">Uncharacterized protein</fullName>
    </submittedName>
</protein>
<dbReference type="AlphaFoldDB" id="A0A8J3WPD2"/>
<proteinExistence type="predicted"/>
<keyword evidence="3" id="KW-1185">Reference proteome</keyword>
<evidence type="ECO:0000256" key="1">
    <source>
        <dbReference type="SAM" id="MobiDB-lite"/>
    </source>
</evidence>
<evidence type="ECO:0000313" key="2">
    <source>
        <dbReference type="EMBL" id="GIH95537.1"/>
    </source>
</evidence>
<gene>
    <name evidence="2" type="ORF">Psi01_61670</name>
</gene>